<dbReference type="PROSITE" id="PS50920">
    <property type="entry name" value="SOLCAR"/>
    <property type="match status" value="1"/>
</dbReference>
<evidence type="ECO:0000256" key="8">
    <source>
        <dbReference type="ARBA" id="ARBA00023136"/>
    </source>
</evidence>
<dbReference type="PANTHER" id="PTHR45624:SF58">
    <property type="entry name" value="CARRIER PROTEIN, PUTATIVE-RELATED"/>
    <property type="match status" value="1"/>
</dbReference>
<evidence type="ECO:0000256" key="9">
    <source>
        <dbReference type="PROSITE-ProRule" id="PRU00282"/>
    </source>
</evidence>
<accession>A0A812PZE8</accession>
<dbReference type="Proteomes" id="UP000604046">
    <property type="component" value="Unassembled WGS sequence"/>
</dbReference>
<dbReference type="InterPro" id="IPR018108">
    <property type="entry name" value="MCP_transmembrane"/>
</dbReference>
<evidence type="ECO:0000313" key="12">
    <source>
        <dbReference type="Proteomes" id="UP000604046"/>
    </source>
</evidence>
<evidence type="ECO:0000313" key="11">
    <source>
        <dbReference type="EMBL" id="CAE7353236.1"/>
    </source>
</evidence>
<evidence type="ECO:0000256" key="1">
    <source>
        <dbReference type="ARBA" id="ARBA00004225"/>
    </source>
</evidence>
<evidence type="ECO:0000256" key="5">
    <source>
        <dbReference type="ARBA" id="ARBA00022737"/>
    </source>
</evidence>
<comment type="subcellular location">
    <subcellularLocation>
        <location evidence="1">Mitochondrion membrane</location>
        <topology evidence="1">Multi-pass membrane protein</topology>
    </subcellularLocation>
</comment>
<dbReference type="EMBL" id="CAJNDS010002152">
    <property type="protein sequence ID" value="CAE7353236.1"/>
    <property type="molecule type" value="Genomic_DNA"/>
</dbReference>
<dbReference type="InterPro" id="IPR023395">
    <property type="entry name" value="MCP_dom_sf"/>
</dbReference>
<keyword evidence="8 9" id="KW-0472">Membrane</keyword>
<comment type="similarity">
    <text evidence="2 10">Belongs to the mitochondrial carrier (TC 2.A.29) family.</text>
</comment>
<name>A0A812PZE8_9DINO</name>
<evidence type="ECO:0000256" key="6">
    <source>
        <dbReference type="ARBA" id="ARBA00022989"/>
    </source>
</evidence>
<evidence type="ECO:0000256" key="4">
    <source>
        <dbReference type="ARBA" id="ARBA00022692"/>
    </source>
</evidence>
<dbReference type="AlphaFoldDB" id="A0A812PZE8"/>
<evidence type="ECO:0000256" key="2">
    <source>
        <dbReference type="ARBA" id="ARBA00006375"/>
    </source>
</evidence>
<dbReference type="SUPFAM" id="SSF103506">
    <property type="entry name" value="Mitochondrial carrier"/>
    <property type="match status" value="1"/>
</dbReference>
<dbReference type="InterPro" id="IPR050567">
    <property type="entry name" value="Mitochondrial_Carrier"/>
</dbReference>
<reference evidence="11" key="1">
    <citation type="submission" date="2021-02" db="EMBL/GenBank/DDBJ databases">
        <authorList>
            <person name="Dougan E. K."/>
            <person name="Rhodes N."/>
            <person name="Thang M."/>
            <person name="Chan C."/>
        </authorList>
    </citation>
    <scope>NUCLEOTIDE SEQUENCE</scope>
</reference>
<dbReference type="GO" id="GO:0031966">
    <property type="term" value="C:mitochondrial membrane"/>
    <property type="evidence" value="ECO:0007669"/>
    <property type="project" value="UniProtKB-SubCell"/>
</dbReference>
<comment type="caution">
    <text evidence="11">The sequence shown here is derived from an EMBL/GenBank/DDBJ whole genome shotgun (WGS) entry which is preliminary data.</text>
</comment>
<keyword evidence="3 10" id="KW-0813">Transport</keyword>
<keyword evidence="6" id="KW-1133">Transmembrane helix</keyword>
<organism evidence="11 12">
    <name type="scientific">Symbiodinium natans</name>
    <dbReference type="NCBI Taxonomy" id="878477"/>
    <lineage>
        <taxon>Eukaryota</taxon>
        <taxon>Sar</taxon>
        <taxon>Alveolata</taxon>
        <taxon>Dinophyceae</taxon>
        <taxon>Suessiales</taxon>
        <taxon>Symbiodiniaceae</taxon>
        <taxon>Symbiodinium</taxon>
    </lineage>
</organism>
<evidence type="ECO:0000256" key="7">
    <source>
        <dbReference type="ARBA" id="ARBA00023128"/>
    </source>
</evidence>
<sequence length="322" mass="34591">MSVAARGDFAGQGTVQEELLWAAAGGIVYGATATLLGQPLDTIKTKMQTEGFGGAAGERPGILQVARQILRGAPQKAAIGKLAGFYRGSLPVLVGSVAFRSVPFTVYSGVYASLHAAPFCSPFLGVEGRIWASGVAAGLGRAVVENPFEALKIQKQVRGLDYKQALRSGCLWQGLSATCCRNVVLVTLFFVLSDKLNHANELVDWVDFRQHPFLRGCAVTSCCWLAAWPLDVVKSQLQSEVAGFRMTPDSKGSGVGFCLCFVADHKDAHHLLVTWKRFERIVRRSKVCDQAPDLADSSYWPGDRGIATAVSPPGAFPSFQAR</sequence>
<dbReference type="OrthoDB" id="434730at2759"/>
<feature type="repeat" description="Solcar" evidence="9">
    <location>
        <begin position="17"/>
        <end position="113"/>
    </location>
</feature>
<dbReference type="PANTHER" id="PTHR45624">
    <property type="entry name" value="MITOCHONDRIAL BASIC AMINO ACIDS TRANSPORTER-RELATED"/>
    <property type="match status" value="1"/>
</dbReference>
<keyword evidence="4 9" id="KW-0812">Transmembrane</keyword>
<keyword evidence="7" id="KW-0496">Mitochondrion</keyword>
<proteinExistence type="inferred from homology"/>
<dbReference type="GO" id="GO:0000064">
    <property type="term" value="F:L-ornithine transmembrane transporter activity"/>
    <property type="evidence" value="ECO:0007669"/>
    <property type="project" value="TreeGrafter"/>
</dbReference>
<protein>
    <submittedName>
        <fullName evidence="11">McfX protein</fullName>
    </submittedName>
</protein>
<dbReference type="GO" id="GO:1990575">
    <property type="term" value="P:mitochondrial L-ornithine transmembrane transport"/>
    <property type="evidence" value="ECO:0007669"/>
    <property type="project" value="TreeGrafter"/>
</dbReference>
<evidence type="ECO:0000256" key="3">
    <source>
        <dbReference type="ARBA" id="ARBA00022448"/>
    </source>
</evidence>
<dbReference type="Pfam" id="PF00153">
    <property type="entry name" value="Mito_carr"/>
    <property type="match status" value="1"/>
</dbReference>
<keyword evidence="12" id="KW-1185">Reference proteome</keyword>
<keyword evidence="5" id="KW-0677">Repeat</keyword>
<dbReference type="Gene3D" id="1.50.40.10">
    <property type="entry name" value="Mitochondrial carrier domain"/>
    <property type="match status" value="2"/>
</dbReference>
<gene>
    <name evidence="11" type="primary">mcfX</name>
    <name evidence="11" type="ORF">SNAT2548_LOCUS18674</name>
</gene>
<evidence type="ECO:0000256" key="10">
    <source>
        <dbReference type="RuleBase" id="RU000488"/>
    </source>
</evidence>